<evidence type="ECO:0000313" key="1">
    <source>
        <dbReference type="EMBL" id="KAI4860594.1"/>
    </source>
</evidence>
<gene>
    <name evidence="1" type="ORF">F4820DRAFT_436494</name>
</gene>
<protein>
    <submittedName>
        <fullName evidence="1">Cytochrome P450</fullName>
    </submittedName>
</protein>
<dbReference type="Proteomes" id="UP001497700">
    <property type="component" value="Unassembled WGS sequence"/>
</dbReference>
<name>A0ACB9YNN9_9PEZI</name>
<sequence>MGPSNLVLVAVWHFLGQQSVGVAVFWAVVIFGAVRFYADPLRHVPGPFVARITPLWLWYIARKGNECSTIAILHKKHGPVVRVAPNEVDISDGAAMHQIYAKNGGLLKSPNYRNYDVDGFATIFSVVDPARRATRTKAVAPLFAQQAIMKGKAVVMKIVDDAVAELGRRKADANGKPVDLLTLFRSLALNASSSYLFGEPFGDVREAKLEVAAFVNDFAIAGSFFYLPGWIYDRVSHLSANFSKNKQDVATSNAIVQKFATRIVDGSIIKEKEEGKTYQGRLLKAGISRDETIAQVKDIVFAGTDATGLNMSMLCFYLRQFPEKYDRARKEVLDNPDVDAQSLPYLSGVVKETLRLSMANPSRLPRVVSSTGLQVDGLPTLPAGTGVGLSAYMLHHNPYVFSNPREFLPERWLAPSPEMLRDSFYFGAGPRQCIARNLASAELLWLAEALIRSGVLNGSKPTEDKIEILEWFNSSVVSGKIELIWH</sequence>
<accession>A0ACB9YNN9</accession>
<reference evidence="1 2" key="1">
    <citation type="journal article" date="2022" name="New Phytol.">
        <title>Ecological generalism drives hyperdiversity of secondary metabolite gene clusters in xylarialean endophytes.</title>
        <authorList>
            <person name="Franco M.E.E."/>
            <person name="Wisecaver J.H."/>
            <person name="Arnold A.E."/>
            <person name="Ju Y.M."/>
            <person name="Slot J.C."/>
            <person name="Ahrendt S."/>
            <person name="Moore L.P."/>
            <person name="Eastman K.E."/>
            <person name="Scott K."/>
            <person name="Konkel Z."/>
            <person name="Mondo S.J."/>
            <person name="Kuo A."/>
            <person name="Hayes R.D."/>
            <person name="Haridas S."/>
            <person name="Andreopoulos B."/>
            <person name="Riley R."/>
            <person name="LaButti K."/>
            <person name="Pangilinan J."/>
            <person name="Lipzen A."/>
            <person name="Amirebrahimi M."/>
            <person name="Yan J."/>
            <person name="Adam C."/>
            <person name="Keymanesh K."/>
            <person name="Ng V."/>
            <person name="Louie K."/>
            <person name="Northen T."/>
            <person name="Drula E."/>
            <person name="Henrissat B."/>
            <person name="Hsieh H.M."/>
            <person name="Youens-Clark K."/>
            <person name="Lutzoni F."/>
            <person name="Miadlikowska J."/>
            <person name="Eastwood D.C."/>
            <person name="Hamelin R.C."/>
            <person name="Grigoriev I.V."/>
            <person name="U'Ren J.M."/>
        </authorList>
    </citation>
    <scope>NUCLEOTIDE SEQUENCE [LARGE SCALE GENOMIC DNA]</scope>
    <source>
        <strain evidence="1 2">CBS 119005</strain>
    </source>
</reference>
<dbReference type="EMBL" id="MU393581">
    <property type="protein sequence ID" value="KAI4860594.1"/>
    <property type="molecule type" value="Genomic_DNA"/>
</dbReference>
<evidence type="ECO:0000313" key="2">
    <source>
        <dbReference type="Proteomes" id="UP001497700"/>
    </source>
</evidence>
<keyword evidence="2" id="KW-1185">Reference proteome</keyword>
<proteinExistence type="predicted"/>
<comment type="caution">
    <text evidence="1">The sequence shown here is derived from an EMBL/GenBank/DDBJ whole genome shotgun (WGS) entry which is preliminary data.</text>
</comment>
<organism evidence="1 2">
    <name type="scientific">Hypoxylon rubiginosum</name>
    <dbReference type="NCBI Taxonomy" id="110542"/>
    <lineage>
        <taxon>Eukaryota</taxon>
        <taxon>Fungi</taxon>
        <taxon>Dikarya</taxon>
        <taxon>Ascomycota</taxon>
        <taxon>Pezizomycotina</taxon>
        <taxon>Sordariomycetes</taxon>
        <taxon>Xylariomycetidae</taxon>
        <taxon>Xylariales</taxon>
        <taxon>Hypoxylaceae</taxon>
        <taxon>Hypoxylon</taxon>
    </lineage>
</organism>